<evidence type="ECO:0000313" key="2">
    <source>
        <dbReference type="EMBL" id="KAG2951079.1"/>
    </source>
</evidence>
<sequence length="147" mass="15429">MTRAASLGLCVQVHYMCVLRAQDLRRNLRTHDVQSSGGSAHDHRGWTVAAIVLTGNSSLDAPSACSSFASVPAGHSTPATDRWAGSSSSRSEQVLAEHGSAKLEESSRRQLGVASDATAARGICRGETPAPADGFAWRWCAGDGVYC</sequence>
<protein>
    <submittedName>
        <fullName evidence="2">Uncharacterized protein</fullName>
    </submittedName>
</protein>
<dbReference type="AlphaFoldDB" id="A0A8T1EEY3"/>
<name>A0A8T1EEY3_9STRA</name>
<comment type="caution">
    <text evidence="2">The sequence shown here is derived from an EMBL/GenBank/DDBJ whole genome shotgun (WGS) entry which is preliminary data.</text>
</comment>
<evidence type="ECO:0000256" key="1">
    <source>
        <dbReference type="SAM" id="MobiDB-lite"/>
    </source>
</evidence>
<feature type="compositionally biased region" description="Basic and acidic residues" evidence="1">
    <location>
        <begin position="99"/>
        <end position="108"/>
    </location>
</feature>
<dbReference type="EMBL" id="RCMK01000058">
    <property type="protein sequence ID" value="KAG2951079.1"/>
    <property type="molecule type" value="Genomic_DNA"/>
</dbReference>
<evidence type="ECO:0000313" key="3">
    <source>
        <dbReference type="Proteomes" id="UP000736787"/>
    </source>
</evidence>
<reference evidence="2" key="1">
    <citation type="submission" date="2018-10" db="EMBL/GenBank/DDBJ databases">
        <title>Effector identification in a new, highly contiguous assembly of the strawberry crown rot pathogen Phytophthora cactorum.</title>
        <authorList>
            <person name="Armitage A.D."/>
            <person name="Nellist C.F."/>
            <person name="Bates H."/>
            <person name="Vickerstaff R.J."/>
            <person name="Harrison R.J."/>
        </authorList>
    </citation>
    <scope>NUCLEOTIDE SEQUENCE</scope>
    <source>
        <strain evidence="2">4040</strain>
    </source>
</reference>
<dbReference type="Proteomes" id="UP000736787">
    <property type="component" value="Unassembled WGS sequence"/>
</dbReference>
<gene>
    <name evidence="2" type="ORF">PC117_g3895</name>
</gene>
<proteinExistence type="predicted"/>
<accession>A0A8T1EEY3</accession>
<feature type="region of interest" description="Disordered" evidence="1">
    <location>
        <begin position="71"/>
        <end position="110"/>
    </location>
</feature>
<organism evidence="2 3">
    <name type="scientific">Phytophthora cactorum</name>
    <dbReference type="NCBI Taxonomy" id="29920"/>
    <lineage>
        <taxon>Eukaryota</taxon>
        <taxon>Sar</taxon>
        <taxon>Stramenopiles</taxon>
        <taxon>Oomycota</taxon>
        <taxon>Peronosporomycetes</taxon>
        <taxon>Peronosporales</taxon>
        <taxon>Peronosporaceae</taxon>
        <taxon>Phytophthora</taxon>
    </lineage>
</organism>